<keyword evidence="2" id="KW-1185">Reference proteome</keyword>
<proteinExistence type="predicted"/>
<name>A0A1H6RGK8_9ACTN</name>
<evidence type="ECO:0000313" key="2">
    <source>
        <dbReference type="Proteomes" id="UP000198707"/>
    </source>
</evidence>
<evidence type="ECO:0000313" key="1">
    <source>
        <dbReference type="EMBL" id="SEI50715.1"/>
    </source>
</evidence>
<dbReference type="EMBL" id="FNYV01000001">
    <property type="protein sequence ID" value="SEI50715.1"/>
    <property type="molecule type" value="Genomic_DNA"/>
</dbReference>
<protein>
    <submittedName>
        <fullName evidence="1">Uncharacterized protein</fullName>
    </submittedName>
</protein>
<gene>
    <name evidence="1" type="ORF">SAMN05443287_10138</name>
</gene>
<sequence length="72" mass="8268">MDNFLWNGGVMPIEPNDRYQQDAARVWRSVTTAGRFPAQPPYRGHRRSAGRISWHALNNLPAGTNLRRLNTH</sequence>
<accession>A0A1H6RGK8</accession>
<dbReference type="STRING" id="1144548.SAMN05443287_10138"/>
<organism evidence="1 2">
    <name type="scientific">Micromonospora phaseoli</name>
    <dbReference type="NCBI Taxonomy" id="1144548"/>
    <lineage>
        <taxon>Bacteria</taxon>
        <taxon>Bacillati</taxon>
        <taxon>Actinomycetota</taxon>
        <taxon>Actinomycetes</taxon>
        <taxon>Micromonosporales</taxon>
        <taxon>Micromonosporaceae</taxon>
        <taxon>Micromonospora</taxon>
    </lineage>
</organism>
<dbReference type="Proteomes" id="UP000198707">
    <property type="component" value="Unassembled WGS sequence"/>
</dbReference>
<dbReference type="AlphaFoldDB" id="A0A1H6RGK8"/>
<reference evidence="2" key="1">
    <citation type="submission" date="2016-10" db="EMBL/GenBank/DDBJ databases">
        <authorList>
            <person name="Varghese N."/>
            <person name="Submissions S."/>
        </authorList>
    </citation>
    <scope>NUCLEOTIDE SEQUENCE [LARGE SCALE GENOMIC DNA]</scope>
    <source>
        <strain evidence="2">CGMCC 4.7038</strain>
    </source>
</reference>